<feature type="region of interest" description="Disordered" evidence="1">
    <location>
        <begin position="52"/>
        <end position="89"/>
    </location>
</feature>
<feature type="compositionally biased region" description="Basic and acidic residues" evidence="1">
    <location>
        <begin position="69"/>
        <end position="82"/>
    </location>
</feature>
<gene>
    <name evidence="2" type="ORF">KIL84_005688</name>
</gene>
<dbReference type="AlphaFoldDB" id="A0A9D4B304"/>
<protein>
    <submittedName>
        <fullName evidence="2">Uncharacterized protein</fullName>
    </submittedName>
</protein>
<feature type="region of interest" description="Disordered" evidence="1">
    <location>
        <begin position="103"/>
        <end position="210"/>
    </location>
</feature>
<reference evidence="2" key="1">
    <citation type="submission" date="2021-09" db="EMBL/GenBank/DDBJ databases">
        <title>The genome of Mauremys mutica provides insights into the evolution of semi-aquatic lifestyle.</title>
        <authorList>
            <person name="Gong S."/>
            <person name="Gao Y."/>
        </authorList>
    </citation>
    <scope>NUCLEOTIDE SEQUENCE</scope>
    <source>
        <strain evidence="2">MM-2020</strain>
        <tissue evidence="2">Muscle</tissue>
    </source>
</reference>
<dbReference type="EMBL" id="JAHDVG010000471">
    <property type="protein sequence ID" value="KAH1179638.1"/>
    <property type="molecule type" value="Genomic_DNA"/>
</dbReference>
<dbReference type="Proteomes" id="UP000827986">
    <property type="component" value="Unassembled WGS sequence"/>
</dbReference>
<accession>A0A9D4B304</accession>
<organism evidence="2 3">
    <name type="scientific">Mauremys mutica</name>
    <name type="common">yellowpond turtle</name>
    <dbReference type="NCBI Taxonomy" id="74926"/>
    <lineage>
        <taxon>Eukaryota</taxon>
        <taxon>Metazoa</taxon>
        <taxon>Chordata</taxon>
        <taxon>Craniata</taxon>
        <taxon>Vertebrata</taxon>
        <taxon>Euteleostomi</taxon>
        <taxon>Archelosauria</taxon>
        <taxon>Testudinata</taxon>
        <taxon>Testudines</taxon>
        <taxon>Cryptodira</taxon>
        <taxon>Durocryptodira</taxon>
        <taxon>Testudinoidea</taxon>
        <taxon>Geoemydidae</taxon>
        <taxon>Geoemydinae</taxon>
        <taxon>Mauremys</taxon>
    </lineage>
</organism>
<comment type="caution">
    <text evidence="2">The sequence shown here is derived from an EMBL/GenBank/DDBJ whole genome shotgun (WGS) entry which is preliminary data.</text>
</comment>
<proteinExistence type="predicted"/>
<evidence type="ECO:0000313" key="3">
    <source>
        <dbReference type="Proteomes" id="UP000827986"/>
    </source>
</evidence>
<sequence>MAAQQETLEGLGGPVRMAPAQRLQHKLTVAAGRINKLQNILTLTLKKTHHQLPLGEELRPGGPPGTVSKKRESVLGRQEPRAGRTPTRPAVCPVHYQCLTALQTAPGPGGSRPAGLSSTDPPRHTRGSWGPSHPCSTGQPLRAANGRATKGPTPVGTGGAGWAMPRAGAPPCLTSPPLLCPMPGQQLPLLLRPAGRVGPSVETPPRGRAG</sequence>
<evidence type="ECO:0000313" key="2">
    <source>
        <dbReference type="EMBL" id="KAH1179638.1"/>
    </source>
</evidence>
<evidence type="ECO:0000256" key="1">
    <source>
        <dbReference type="SAM" id="MobiDB-lite"/>
    </source>
</evidence>
<feature type="compositionally biased region" description="Low complexity" evidence="1">
    <location>
        <begin position="170"/>
        <end position="183"/>
    </location>
</feature>
<keyword evidence="3" id="KW-1185">Reference proteome</keyword>
<name>A0A9D4B304_9SAUR</name>